<evidence type="ECO:0000256" key="3">
    <source>
        <dbReference type="ARBA" id="ARBA00022723"/>
    </source>
</evidence>
<dbReference type="PANTHER" id="PTHR47870:SF4">
    <property type="entry name" value="CYTOCHROME C-TYPE BIOGENESIS PROTEIN CYCH"/>
    <property type="match status" value="1"/>
</dbReference>
<accession>A0A0F3NE40</accession>
<gene>
    <name evidence="8" type="ORF">EMUCRT_0211</name>
</gene>
<dbReference type="CDD" id="cd16378">
    <property type="entry name" value="CcmH_N"/>
    <property type="match status" value="1"/>
</dbReference>
<evidence type="ECO:0000313" key="8">
    <source>
        <dbReference type="EMBL" id="KJV66021.1"/>
    </source>
</evidence>
<keyword evidence="2 6" id="KW-0349">Heme</keyword>
<dbReference type="Gene3D" id="1.10.8.640">
    <property type="entry name" value="Cytochrome C biogenesis protein"/>
    <property type="match status" value="1"/>
</dbReference>
<evidence type="ECO:0000313" key="9">
    <source>
        <dbReference type="Proteomes" id="UP000033546"/>
    </source>
</evidence>
<evidence type="ECO:0000259" key="7">
    <source>
        <dbReference type="Pfam" id="PF03918"/>
    </source>
</evidence>
<keyword evidence="3 6" id="KW-0479">Metal-binding</keyword>
<keyword evidence="6" id="KW-1133">Transmembrane helix</keyword>
<dbReference type="InterPro" id="IPR051263">
    <property type="entry name" value="C-type_cytochrome_biogenesis"/>
</dbReference>
<keyword evidence="4 6" id="KW-0732">Signal</keyword>
<dbReference type="RefSeq" id="WP_024072041.1">
    <property type="nucleotide sequence ID" value="NZ_LANU01000001.1"/>
</dbReference>
<reference evidence="8 9" key="1">
    <citation type="submission" date="2015-02" db="EMBL/GenBank/DDBJ databases">
        <title>Genome Sequencing of Rickettsiales.</title>
        <authorList>
            <person name="Daugherty S.C."/>
            <person name="Su Q."/>
            <person name="Abolude K."/>
            <person name="Beier-Sexton M."/>
            <person name="Carlyon J.A."/>
            <person name="Carter R."/>
            <person name="Day N.P."/>
            <person name="Dumler S.J."/>
            <person name="Dyachenko V."/>
            <person name="Godinez A."/>
            <person name="Kurtti T.J."/>
            <person name="Lichay M."/>
            <person name="Mullins K.E."/>
            <person name="Ott S."/>
            <person name="Pappas-Brown V."/>
            <person name="Paris D.H."/>
            <person name="Patel P."/>
            <person name="Richards A.L."/>
            <person name="Sadzewicz L."/>
            <person name="Sears K."/>
            <person name="Seidman D."/>
            <person name="Sengamalay N."/>
            <person name="Stenos J."/>
            <person name="Tallon L.J."/>
            <person name="Vincent G."/>
            <person name="Fraser C.M."/>
            <person name="Munderloh U."/>
            <person name="Dunning-Hotopp J.C."/>
        </authorList>
    </citation>
    <scope>NUCLEOTIDE SEQUENCE [LARGE SCALE GENOMIC DNA]</scope>
    <source>
        <strain evidence="8 9">EmCRT</strain>
    </source>
</reference>
<protein>
    <recommendedName>
        <fullName evidence="6">Cytochrome c-type biogenesis protein</fullName>
    </recommendedName>
</protein>
<keyword evidence="5 6" id="KW-0408">Iron</keyword>
<dbReference type="PATRIC" id="fig|1359167.3.peg.202"/>
<dbReference type="Proteomes" id="UP000033546">
    <property type="component" value="Unassembled WGS sequence"/>
</dbReference>
<dbReference type="InterPro" id="IPR038297">
    <property type="entry name" value="CcmH/CycL/NrfF/Ccl2_sf"/>
</dbReference>
<sequence>MKIKSNLIFIIILILPFSSVYSFSIDEKLINNKMELRAINLFKIVRCLICSGESIYESQSQLAYDMRSMIRNKIQNGYDDNQIITELRNYYGNQITIIPPYNPYTYLLWILPTLTFGIGIIIIMKLIHNKNYR</sequence>
<comment type="similarity">
    <text evidence="1 6">Belongs to the CcmH/CycL/Ccl2/NrfF family.</text>
</comment>
<name>A0A0F3NE40_9RICK</name>
<comment type="caution">
    <text evidence="8">The sequence shown here is derived from an EMBL/GenBank/DDBJ whole genome shotgun (WGS) entry which is preliminary data.</text>
</comment>
<evidence type="ECO:0000256" key="1">
    <source>
        <dbReference type="ARBA" id="ARBA00010342"/>
    </source>
</evidence>
<dbReference type="GO" id="GO:0046872">
    <property type="term" value="F:metal ion binding"/>
    <property type="evidence" value="ECO:0007669"/>
    <property type="project" value="UniProtKB-KW"/>
</dbReference>
<dbReference type="EMBL" id="LANU01000001">
    <property type="protein sequence ID" value="KJV66021.1"/>
    <property type="molecule type" value="Genomic_DNA"/>
</dbReference>
<keyword evidence="6" id="KW-0812">Transmembrane</keyword>
<evidence type="ECO:0000256" key="6">
    <source>
        <dbReference type="RuleBase" id="RU364112"/>
    </source>
</evidence>
<keyword evidence="6" id="KW-0472">Membrane</keyword>
<feature type="transmembrane region" description="Helical" evidence="6">
    <location>
        <begin position="106"/>
        <end position="127"/>
    </location>
</feature>
<comment type="function">
    <text evidence="6">Possible subunit of a heme lyase.</text>
</comment>
<evidence type="ECO:0000256" key="4">
    <source>
        <dbReference type="ARBA" id="ARBA00022729"/>
    </source>
</evidence>
<feature type="domain" description="CcmH/CycL/Ccl2/NrfF N-terminal" evidence="7">
    <location>
        <begin position="12"/>
        <end position="130"/>
    </location>
</feature>
<evidence type="ECO:0000256" key="2">
    <source>
        <dbReference type="ARBA" id="ARBA00022617"/>
    </source>
</evidence>
<dbReference type="AlphaFoldDB" id="A0A0F3NE40"/>
<dbReference type="PANTHER" id="PTHR47870">
    <property type="entry name" value="CYTOCHROME C-TYPE BIOGENESIS PROTEIN CCMH"/>
    <property type="match status" value="1"/>
</dbReference>
<evidence type="ECO:0000256" key="5">
    <source>
        <dbReference type="ARBA" id="ARBA00023004"/>
    </source>
</evidence>
<organism evidence="8 9">
    <name type="scientific">Ehrlichia cf. muris str. EmCRT</name>
    <dbReference type="NCBI Taxonomy" id="1359167"/>
    <lineage>
        <taxon>Bacteria</taxon>
        <taxon>Pseudomonadati</taxon>
        <taxon>Pseudomonadota</taxon>
        <taxon>Alphaproteobacteria</taxon>
        <taxon>Rickettsiales</taxon>
        <taxon>Anaplasmataceae</taxon>
        <taxon>Ehrlichia</taxon>
    </lineage>
</organism>
<proteinExistence type="inferred from homology"/>
<dbReference type="GO" id="GO:0005886">
    <property type="term" value="C:plasma membrane"/>
    <property type="evidence" value="ECO:0007669"/>
    <property type="project" value="TreeGrafter"/>
</dbReference>
<dbReference type="InterPro" id="IPR005616">
    <property type="entry name" value="CcmH/CycL/Ccl2/NrfF_N"/>
</dbReference>
<dbReference type="Pfam" id="PF03918">
    <property type="entry name" value="CcmH"/>
    <property type="match status" value="1"/>
</dbReference>